<dbReference type="GO" id="GO:0051301">
    <property type="term" value="P:cell division"/>
    <property type="evidence" value="ECO:0007669"/>
    <property type="project" value="UniProtKB-KW"/>
</dbReference>
<evidence type="ECO:0000259" key="10">
    <source>
        <dbReference type="Pfam" id="PF08245"/>
    </source>
</evidence>
<keyword evidence="7 8" id="KW-0573">Peptidoglycan synthesis</keyword>
<dbReference type="NCBIfam" id="TIGR01087">
    <property type="entry name" value="murD"/>
    <property type="match status" value="1"/>
</dbReference>
<dbReference type="KEGG" id="slac:SKTS_03580"/>
<dbReference type="Gene3D" id="3.40.1190.10">
    <property type="entry name" value="Mur-like, catalytic domain"/>
    <property type="match status" value="1"/>
</dbReference>
<dbReference type="GO" id="GO:0009252">
    <property type="term" value="P:peptidoglycan biosynthetic process"/>
    <property type="evidence" value="ECO:0007669"/>
    <property type="project" value="UniProtKB-UniRule"/>
</dbReference>
<dbReference type="GO" id="GO:0005524">
    <property type="term" value="F:ATP binding"/>
    <property type="evidence" value="ECO:0007669"/>
    <property type="project" value="UniProtKB-UniRule"/>
</dbReference>
<organism evidence="11 12">
    <name type="scientific">Sulfurimicrobium lacus</name>
    <dbReference type="NCBI Taxonomy" id="2715678"/>
    <lineage>
        <taxon>Bacteria</taxon>
        <taxon>Pseudomonadati</taxon>
        <taxon>Pseudomonadota</taxon>
        <taxon>Betaproteobacteria</taxon>
        <taxon>Nitrosomonadales</taxon>
        <taxon>Sulfuricellaceae</taxon>
        <taxon>Sulfurimicrobium</taxon>
    </lineage>
</organism>
<gene>
    <name evidence="7 11" type="primary">murD</name>
    <name evidence="11" type="ORF">SKTS_03580</name>
</gene>
<dbReference type="InterPro" id="IPR036565">
    <property type="entry name" value="Mur-like_cat_sf"/>
</dbReference>
<dbReference type="PANTHER" id="PTHR43692:SF1">
    <property type="entry name" value="UDP-N-ACETYLMURAMOYLALANINE--D-GLUTAMATE LIGASE"/>
    <property type="match status" value="1"/>
</dbReference>
<dbReference type="PANTHER" id="PTHR43692">
    <property type="entry name" value="UDP-N-ACETYLMURAMOYLALANINE--D-GLUTAMATE LIGASE"/>
    <property type="match status" value="1"/>
</dbReference>
<keyword evidence="12" id="KW-1185">Reference proteome</keyword>
<dbReference type="EMBL" id="AP022853">
    <property type="protein sequence ID" value="BCB25472.1"/>
    <property type="molecule type" value="Genomic_DNA"/>
</dbReference>
<feature type="domain" description="Mur ligase central" evidence="10">
    <location>
        <begin position="119"/>
        <end position="296"/>
    </location>
</feature>
<dbReference type="HAMAP" id="MF_00639">
    <property type="entry name" value="MurD"/>
    <property type="match status" value="1"/>
</dbReference>
<evidence type="ECO:0000256" key="5">
    <source>
        <dbReference type="ARBA" id="ARBA00022741"/>
    </source>
</evidence>
<dbReference type="AlphaFoldDB" id="A0A6F8V923"/>
<keyword evidence="5 7" id="KW-0547">Nucleotide-binding</keyword>
<accession>A0A6F8V923</accession>
<dbReference type="InterPro" id="IPR004101">
    <property type="entry name" value="Mur_ligase_C"/>
</dbReference>
<keyword evidence="7 8" id="KW-0131">Cell cycle</keyword>
<dbReference type="GO" id="GO:0008764">
    <property type="term" value="F:UDP-N-acetylmuramoylalanine-D-glutamate ligase activity"/>
    <property type="evidence" value="ECO:0007669"/>
    <property type="project" value="UniProtKB-UniRule"/>
</dbReference>
<dbReference type="Gene3D" id="3.90.190.20">
    <property type="entry name" value="Mur ligase, C-terminal domain"/>
    <property type="match status" value="1"/>
</dbReference>
<dbReference type="InterPro" id="IPR036615">
    <property type="entry name" value="Mur_ligase_C_dom_sf"/>
</dbReference>
<proteinExistence type="inferred from homology"/>
<comment type="similarity">
    <text evidence="7">Belongs to the MurCDEF family.</text>
</comment>
<keyword evidence="3 7" id="KW-0963">Cytoplasm</keyword>
<dbReference type="RefSeq" id="WP_173059478.1">
    <property type="nucleotide sequence ID" value="NZ_AP022853.1"/>
</dbReference>
<keyword evidence="7 8" id="KW-0961">Cell wall biogenesis/degradation</keyword>
<dbReference type="EC" id="6.3.2.9" evidence="7 8"/>
<dbReference type="Pfam" id="PF08245">
    <property type="entry name" value="Mur_ligase_M"/>
    <property type="match status" value="1"/>
</dbReference>
<dbReference type="SUPFAM" id="SSF51984">
    <property type="entry name" value="MurCD N-terminal domain"/>
    <property type="match status" value="1"/>
</dbReference>
<sequence length="459" mass="47873">MNIRDKNILVLGLGDTGLSMARFLARHGARLSVADSREAPPHATRFHAEFPDVTLTTGPFSDALFTDIDLIAISPGVPLADPHVAAAVARGVPVAGDVELFALALTPHSSLLTPRVIAITGSNGKSTVTEMTGAMCRTAGLKTVVAGNIGLPVLDALSEAERDGMPDVFVLELSSFQLETTSSLNASAATVLNISEDHLDRYAGMAAYCAAKTRVFNGNGVQILNREDAATMAMALPGRRVETFGLNAPADDSAWGISEESGAAWLAQGSHKLMPLADLPLAGLHNAANALAALALCRALNLPFAPLLDALRAFKGLPHRVEKVATIDDITFYDDSKGTNVGATVAALNGMPGKVVLIAGGDGKGQDFSPLAPAVAQHARAVVLIGRDGARIASVLEHSGVPLLRAGSMDEAVQMSYAQAQAGDAVLLSPACASFDMFRNYHHRAEVFISAVQQLARGH</sequence>
<comment type="function">
    <text evidence="7 8">Cell wall formation. Catalyzes the addition of glutamate to the nucleotide precursor UDP-N-acetylmuramoyl-L-alanine (UMA).</text>
</comment>
<evidence type="ECO:0000256" key="1">
    <source>
        <dbReference type="ARBA" id="ARBA00004496"/>
    </source>
</evidence>
<dbReference type="UniPathway" id="UPA00219"/>
<dbReference type="Pfam" id="PF02875">
    <property type="entry name" value="Mur_ligase_C"/>
    <property type="match status" value="1"/>
</dbReference>
<keyword evidence="7 8" id="KW-0132">Cell division</keyword>
<evidence type="ECO:0000313" key="12">
    <source>
        <dbReference type="Proteomes" id="UP000502260"/>
    </source>
</evidence>
<dbReference type="GO" id="GO:0008360">
    <property type="term" value="P:regulation of cell shape"/>
    <property type="evidence" value="ECO:0007669"/>
    <property type="project" value="UniProtKB-KW"/>
</dbReference>
<evidence type="ECO:0000256" key="3">
    <source>
        <dbReference type="ARBA" id="ARBA00022490"/>
    </source>
</evidence>
<feature type="binding site" evidence="7">
    <location>
        <begin position="121"/>
        <end position="127"/>
    </location>
    <ligand>
        <name>ATP</name>
        <dbReference type="ChEBI" id="CHEBI:30616"/>
    </ligand>
</feature>
<dbReference type="InterPro" id="IPR005762">
    <property type="entry name" value="MurD"/>
</dbReference>
<evidence type="ECO:0000259" key="9">
    <source>
        <dbReference type="Pfam" id="PF02875"/>
    </source>
</evidence>
<dbReference type="Proteomes" id="UP000502260">
    <property type="component" value="Chromosome"/>
</dbReference>
<name>A0A6F8V923_9PROT</name>
<keyword evidence="4 7" id="KW-0436">Ligase</keyword>
<comment type="pathway">
    <text evidence="2 7 8">Cell wall biogenesis; peptidoglycan biosynthesis.</text>
</comment>
<evidence type="ECO:0000256" key="2">
    <source>
        <dbReference type="ARBA" id="ARBA00004752"/>
    </source>
</evidence>
<feature type="domain" description="Mur ligase C-terminal" evidence="9">
    <location>
        <begin position="319"/>
        <end position="432"/>
    </location>
</feature>
<evidence type="ECO:0000256" key="7">
    <source>
        <dbReference type="HAMAP-Rule" id="MF_00639"/>
    </source>
</evidence>
<dbReference type="SUPFAM" id="SSF53623">
    <property type="entry name" value="MurD-like peptide ligases, catalytic domain"/>
    <property type="match status" value="1"/>
</dbReference>
<protein>
    <recommendedName>
        <fullName evidence="7 8">UDP-N-acetylmuramoylalanine--D-glutamate ligase</fullName>
        <ecNumber evidence="7 8">6.3.2.9</ecNumber>
    </recommendedName>
    <alternativeName>
        <fullName evidence="7">D-glutamic acid-adding enzyme</fullName>
    </alternativeName>
    <alternativeName>
        <fullName evidence="7">UDP-N-acetylmuramoyl-L-alanyl-D-glutamate synthetase</fullName>
    </alternativeName>
</protein>
<keyword evidence="6 7" id="KW-0067">ATP-binding</keyword>
<dbReference type="GO" id="GO:0071555">
    <property type="term" value="P:cell wall organization"/>
    <property type="evidence" value="ECO:0007669"/>
    <property type="project" value="UniProtKB-KW"/>
</dbReference>
<evidence type="ECO:0000256" key="4">
    <source>
        <dbReference type="ARBA" id="ARBA00022598"/>
    </source>
</evidence>
<comment type="catalytic activity">
    <reaction evidence="7 8">
        <text>UDP-N-acetyl-alpha-D-muramoyl-L-alanine + D-glutamate + ATP = UDP-N-acetyl-alpha-D-muramoyl-L-alanyl-D-glutamate + ADP + phosphate + H(+)</text>
        <dbReference type="Rhea" id="RHEA:16429"/>
        <dbReference type="ChEBI" id="CHEBI:15378"/>
        <dbReference type="ChEBI" id="CHEBI:29986"/>
        <dbReference type="ChEBI" id="CHEBI:30616"/>
        <dbReference type="ChEBI" id="CHEBI:43474"/>
        <dbReference type="ChEBI" id="CHEBI:83898"/>
        <dbReference type="ChEBI" id="CHEBI:83900"/>
        <dbReference type="ChEBI" id="CHEBI:456216"/>
        <dbReference type="EC" id="6.3.2.9"/>
    </reaction>
</comment>
<keyword evidence="7 8" id="KW-0133">Cell shape</keyword>
<comment type="subcellular location">
    <subcellularLocation>
        <location evidence="1 7 8">Cytoplasm</location>
    </subcellularLocation>
</comment>
<dbReference type="InterPro" id="IPR013221">
    <property type="entry name" value="Mur_ligase_cen"/>
</dbReference>
<evidence type="ECO:0000313" key="11">
    <source>
        <dbReference type="EMBL" id="BCB25472.1"/>
    </source>
</evidence>
<dbReference type="Gene3D" id="3.40.50.720">
    <property type="entry name" value="NAD(P)-binding Rossmann-like Domain"/>
    <property type="match status" value="1"/>
</dbReference>
<evidence type="ECO:0000256" key="8">
    <source>
        <dbReference type="RuleBase" id="RU003664"/>
    </source>
</evidence>
<reference evidence="12" key="1">
    <citation type="submission" date="2020-03" db="EMBL/GenBank/DDBJ databases">
        <title>Complete genome sequence of sulfur-oxidizing bacterium skT11.</title>
        <authorList>
            <person name="Kanda M."/>
            <person name="Kojima H."/>
            <person name="Fukui M."/>
        </authorList>
    </citation>
    <scope>NUCLEOTIDE SEQUENCE [LARGE SCALE GENOMIC DNA]</scope>
    <source>
        <strain evidence="12">skT11</strain>
    </source>
</reference>
<dbReference type="GO" id="GO:0005737">
    <property type="term" value="C:cytoplasm"/>
    <property type="evidence" value="ECO:0007669"/>
    <property type="project" value="UniProtKB-SubCell"/>
</dbReference>
<dbReference type="SUPFAM" id="SSF53244">
    <property type="entry name" value="MurD-like peptide ligases, peptide-binding domain"/>
    <property type="match status" value="1"/>
</dbReference>
<dbReference type="Pfam" id="PF21799">
    <property type="entry name" value="MurD-like_N"/>
    <property type="match status" value="1"/>
</dbReference>
<evidence type="ECO:0000256" key="6">
    <source>
        <dbReference type="ARBA" id="ARBA00022840"/>
    </source>
</evidence>